<dbReference type="InterPro" id="IPR027417">
    <property type="entry name" value="P-loop_NTPase"/>
</dbReference>
<dbReference type="GO" id="GO:0005886">
    <property type="term" value="C:plasma membrane"/>
    <property type="evidence" value="ECO:0007669"/>
    <property type="project" value="TreeGrafter"/>
</dbReference>
<dbReference type="FunFam" id="3.40.50.300:FF:000398">
    <property type="entry name" value="Type IV pilus assembly ATPase PilB"/>
    <property type="match status" value="1"/>
</dbReference>
<dbReference type="Pfam" id="PF05157">
    <property type="entry name" value="MshEN"/>
    <property type="match status" value="1"/>
</dbReference>
<dbReference type="Gene3D" id="3.40.50.300">
    <property type="entry name" value="P-loop containing nucleotide triphosphate hydrolases"/>
    <property type="match status" value="1"/>
</dbReference>
<dbReference type="PROSITE" id="PS00662">
    <property type="entry name" value="T2SP_E"/>
    <property type="match status" value="1"/>
</dbReference>
<organism evidence="4">
    <name type="scientific">hydrothermal vent metagenome</name>
    <dbReference type="NCBI Taxonomy" id="652676"/>
    <lineage>
        <taxon>unclassified sequences</taxon>
        <taxon>metagenomes</taxon>
        <taxon>ecological metagenomes</taxon>
    </lineage>
</organism>
<dbReference type="Gene3D" id="3.30.300.160">
    <property type="entry name" value="Type II secretion system, protein E, N-terminal domain"/>
    <property type="match status" value="1"/>
</dbReference>
<proteinExistence type="predicted"/>
<evidence type="ECO:0000256" key="1">
    <source>
        <dbReference type="ARBA" id="ARBA00022741"/>
    </source>
</evidence>
<dbReference type="SMART" id="SM00382">
    <property type="entry name" value="AAA"/>
    <property type="match status" value="1"/>
</dbReference>
<dbReference type="Pfam" id="PF00437">
    <property type="entry name" value="T2SSE"/>
    <property type="match status" value="1"/>
</dbReference>
<dbReference type="GO" id="GO:0016887">
    <property type="term" value="F:ATP hydrolysis activity"/>
    <property type="evidence" value="ECO:0007669"/>
    <property type="project" value="TreeGrafter"/>
</dbReference>
<evidence type="ECO:0000259" key="3">
    <source>
        <dbReference type="PROSITE" id="PS00662"/>
    </source>
</evidence>
<dbReference type="SUPFAM" id="SSF160246">
    <property type="entry name" value="EspE N-terminal domain-like"/>
    <property type="match status" value="1"/>
</dbReference>
<dbReference type="GO" id="GO:0005524">
    <property type="term" value="F:ATP binding"/>
    <property type="evidence" value="ECO:0007669"/>
    <property type="project" value="UniProtKB-KW"/>
</dbReference>
<dbReference type="PANTHER" id="PTHR30258">
    <property type="entry name" value="TYPE II SECRETION SYSTEM PROTEIN GSPE-RELATED"/>
    <property type="match status" value="1"/>
</dbReference>
<dbReference type="InterPro" id="IPR037257">
    <property type="entry name" value="T2SS_E_N_sf"/>
</dbReference>
<dbReference type="SUPFAM" id="SSF52540">
    <property type="entry name" value="P-loop containing nucleoside triphosphate hydrolases"/>
    <property type="match status" value="1"/>
</dbReference>
<dbReference type="InterPro" id="IPR003593">
    <property type="entry name" value="AAA+_ATPase"/>
</dbReference>
<dbReference type="AlphaFoldDB" id="A0A3B0ZVH8"/>
<dbReference type="Gene3D" id="3.30.450.90">
    <property type="match status" value="1"/>
</dbReference>
<sequence length="586" mass="65190">MATNPRKKIRLGDLLVKNDVITQEQLMAALAAQKDTGHKLGKVLIQNGLISEMDMLTLLSTQLNIPFIELKNFNYEADTIKLIPETIARRYRAIAIKENKDGSITVGMADPTDIFAFDELNKVLKRPIKEAVVREADLMLAIDKMYRHTQEISSLAEELGDEISETDFDLEALGDTSDVVNAPVVKLLQTIFDDAVQVGASDIHIEPDENVLRIRQRIDGVLHEHVMKEKRISQALVSRLKLMSGLNISERRVPQDGRFNIRVKDKSIDVRLSTMPIQYGESVVMRLLDQSSGILELAHLGLPDKLLHDLQNEIHRPYGLILVTGPTGSGKTTTLYAALSELNDAEKKIITVEDPVEYRLPRINQVQVHPKIGLTFASVLRAALRQDPDIVLVGEMRDNETAEIGLRAAMTGHLVLSSLHTNDAISSANRLLDLGAEGYLVATALRAIIAQRLIRKICVNCKEQHQLDASERSWLLNSIGERANQITFHKGNGCHECGNSGYRGRVGVFELLKIDDNIADALRQSDAALFAKRAHASSSFRSFAQHALDYAIEGVTSLEEVIRVTGTIEEVEYINPDDLQQTETEL</sequence>
<evidence type="ECO:0000256" key="2">
    <source>
        <dbReference type="ARBA" id="ARBA00022840"/>
    </source>
</evidence>
<keyword evidence="2" id="KW-0067">ATP-binding</keyword>
<name>A0A3B0ZVH8_9ZZZZ</name>
<keyword evidence="1" id="KW-0547">Nucleotide-binding</keyword>
<reference evidence="4" key="1">
    <citation type="submission" date="2018-06" db="EMBL/GenBank/DDBJ databases">
        <authorList>
            <person name="Zhirakovskaya E."/>
        </authorList>
    </citation>
    <scope>NUCLEOTIDE SEQUENCE</scope>
</reference>
<dbReference type="PANTHER" id="PTHR30258:SF29">
    <property type="entry name" value="MSHA PILUS ASSEMBLY ATPASE MSHE"/>
    <property type="match status" value="1"/>
</dbReference>
<dbReference type="FunFam" id="3.30.300.160:FF:000002">
    <property type="entry name" value="Type II secretion system protein E"/>
    <property type="match status" value="1"/>
</dbReference>
<accession>A0A3B0ZVH8</accession>
<feature type="domain" description="Bacterial type II secretion system protein E" evidence="3">
    <location>
        <begin position="384"/>
        <end position="398"/>
    </location>
</feature>
<dbReference type="CDD" id="cd01129">
    <property type="entry name" value="PulE-GspE-like"/>
    <property type="match status" value="1"/>
</dbReference>
<dbReference type="InterPro" id="IPR001482">
    <property type="entry name" value="T2SS/T4SS_dom"/>
</dbReference>
<protein>
    <submittedName>
        <fullName evidence="4">MSHA biogenesis protein MshE</fullName>
    </submittedName>
</protein>
<dbReference type="FunFam" id="3.30.450.90:FF:000001">
    <property type="entry name" value="Type II secretion system ATPase GspE"/>
    <property type="match status" value="1"/>
</dbReference>
<gene>
    <name evidence="4" type="ORF">MNBD_GAMMA22-2338</name>
</gene>
<dbReference type="InterPro" id="IPR007831">
    <property type="entry name" value="T2SS_GspE_N"/>
</dbReference>
<dbReference type="EMBL" id="UOFS01000011">
    <property type="protein sequence ID" value="VAW92083.1"/>
    <property type="molecule type" value="Genomic_DNA"/>
</dbReference>
<evidence type="ECO:0000313" key="4">
    <source>
        <dbReference type="EMBL" id="VAW92083.1"/>
    </source>
</evidence>